<gene>
    <name evidence="2" type="ORF">CLV40_10395</name>
</gene>
<sequence>MIAEEQEYATRLREELADVAVRASAGQVDTVLRQVHRRRRDRRNQRIQVFTAMAVVALAVAGAFAVTTAGEHAEPARQVDATTPMAQWPARGELAADKDLVARAEQAWHSYRQPPRGPLKPLFAGVSPNMSANMVVVALIAPESGQVAFVTTPIRVNRPSDPRDRLLVRAVAPVTPEQRGVGFMASRPLPEDEPPIDQNAVGMALTSPAAENGKVYTSTIDSQSEPSWPTTVVGALWPQYEMGAGAWNSELRVQFRGAASTEDYTLVTGVSDDVDLGPVALRRAGAALRAEGPGVRQGDLIITPNGVVGVVAAPDGTVDTRLSELAAHGTVGVAISRVPGRVREVGDHAEFTATGPGDFGEEQRLVLQAWDEPRLALTFAKLAGYEPHWLVARTAGPDAAENVLRLGKPGAAKP</sequence>
<keyword evidence="1" id="KW-0472">Membrane</keyword>
<keyword evidence="1" id="KW-0812">Transmembrane</keyword>
<keyword evidence="3" id="KW-1185">Reference proteome</keyword>
<evidence type="ECO:0000256" key="1">
    <source>
        <dbReference type="SAM" id="Phobius"/>
    </source>
</evidence>
<name>A0A2S6GWC0_9PSEU</name>
<reference evidence="2 3" key="1">
    <citation type="submission" date="2018-02" db="EMBL/GenBank/DDBJ databases">
        <title>Genomic Encyclopedia of Archaeal and Bacterial Type Strains, Phase II (KMG-II): from individual species to whole genera.</title>
        <authorList>
            <person name="Goeker M."/>
        </authorList>
    </citation>
    <scope>NUCLEOTIDE SEQUENCE [LARGE SCALE GENOMIC DNA]</scope>
    <source>
        <strain evidence="2 3">YU 961-1</strain>
    </source>
</reference>
<dbReference type="Proteomes" id="UP000239203">
    <property type="component" value="Unassembled WGS sequence"/>
</dbReference>
<dbReference type="OrthoDB" id="3682522at2"/>
<protein>
    <submittedName>
        <fullName evidence="2">Uncharacterized protein</fullName>
    </submittedName>
</protein>
<organism evidence="2 3">
    <name type="scientific">Actinokineospora auranticolor</name>
    <dbReference type="NCBI Taxonomy" id="155976"/>
    <lineage>
        <taxon>Bacteria</taxon>
        <taxon>Bacillati</taxon>
        <taxon>Actinomycetota</taxon>
        <taxon>Actinomycetes</taxon>
        <taxon>Pseudonocardiales</taxon>
        <taxon>Pseudonocardiaceae</taxon>
        <taxon>Actinokineospora</taxon>
    </lineage>
</organism>
<dbReference type="EMBL" id="PTIX01000003">
    <property type="protein sequence ID" value="PPK69488.1"/>
    <property type="molecule type" value="Genomic_DNA"/>
</dbReference>
<comment type="caution">
    <text evidence="2">The sequence shown here is derived from an EMBL/GenBank/DDBJ whole genome shotgun (WGS) entry which is preliminary data.</text>
</comment>
<dbReference type="RefSeq" id="WP_146107952.1">
    <property type="nucleotide sequence ID" value="NZ_CP154825.1"/>
</dbReference>
<proteinExistence type="predicted"/>
<keyword evidence="1" id="KW-1133">Transmembrane helix</keyword>
<accession>A0A2S6GWC0</accession>
<dbReference type="AlphaFoldDB" id="A0A2S6GWC0"/>
<evidence type="ECO:0000313" key="3">
    <source>
        <dbReference type="Proteomes" id="UP000239203"/>
    </source>
</evidence>
<evidence type="ECO:0000313" key="2">
    <source>
        <dbReference type="EMBL" id="PPK69488.1"/>
    </source>
</evidence>
<feature type="transmembrane region" description="Helical" evidence="1">
    <location>
        <begin position="47"/>
        <end position="66"/>
    </location>
</feature>